<sequence length="71" mass="7445">MGRRVEVLGKAANRISGQVSTLVADLSEPDQAEQVTKRHAEQFGRVDVLVTSVEIGASSEQTGGVGGAAWH</sequence>
<dbReference type="InterPro" id="IPR036291">
    <property type="entry name" value="NAD(P)-bd_dom_sf"/>
</dbReference>
<accession>A0ABQ3MHB2</accession>
<evidence type="ECO:0000313" key="2">
    <source>
        <dbReference type="Proteomes" id="UP000605568"/>
    </source>
</evidence>
<dbReference type="SUPFAM" id="SSF51735">
    <property type="entry name" value="NAD(P)-binding Rossmann-fold domains"/>
    <property type="match status" value="1"/>
</dbReference>
<keyword evidence="2" id="KW-1185">Reference proteome</keyword>
<proteinExistence type="predicted"/>
<protein>
    <recommendedName>
        <fullName evidence="3">Short chain dehydrogenase</fullName>
    </recommendedName>
</protein>
<dbReference type="Gene3D" id="3.40.50.720">
    <property type="entry name" value="NAD(P)-binding Rossmann-like Domain"/>
    <property type="match status" value="1"/>
</dbReference>
<organism evidence="1 2">
    <name type="scientific">Lentzea cavernae</name>
    <dbReference type="NCBI Taxonomy" id="2020703"/>
    <lineage>
        <taxon>Bacteria</taxon>
        <taxon>Bacillati</taxon>
        <taxon>Actinomycetota</taxon>
        <taxon>Actinomycetes</taxon>
        <taxon>Pseudonocardiales</taxon>
        <taxon>Pseudonocardiaceae</taxon>
        <taxon>Lentzea</taxon>
    </lineage>
</organism>
<dbReference type="EMBL" id="BNAR01000006">
    <property type="protein sequence ID" value="GHH43789.1"/>
    <property type="molecule type" value="Genomic_DNA"/>
</dbReference>
<name>A0ABQ3MHB2_9PSEU</name>
<dbReference type="Proteomes" id="UP000605568">
    <property type="component" value="Unassembled WGS sequence"/>
</dbReference>
<evidence type="ECO:0008006" key="3">
    <source>
        <dbReference type="Google" id="ProtNLM"/>
    </source>
</evidence>
<reference evidence="2" key="1">
    <citation type="journal article" date="2019" name="Int. J. Syst. Evol. Microbiol.">
        <title>The Global Catalogue of Microorganisms (GCM) 10K type strain sequencing project: providing services to taxonomists for standard genome sequencing and annotation.</title>
        <authorList>
            <consortium name="The Broad Institute Genomics Platform"/>
            <consortium name="The Broad Institute Genome Sequencing Center for Infectious Disease"/>
            <person name="Wu L."/>
            <person name="Ma J."/>
        </authorList>
    </citation>
    <scope>NUCLEOTIDE SEQUENCE [LARGE SCALE GENOMIC DNA]</scope>
    <source>
        <strain evidence="2">CGMCC 4.7367</strain>
    </source>
</reference>
<comment type="caution">
    <text evidence="1">The sequence shown here is derived from an EMBL/GenBank/DDBJ whole genome shotgun (WGS) entry which is preliminary data.</text>
</comment>
<evidence type="ECO:0000313" key="1">
    <source>
        <dbReference type="EMBL" id="GHH43789.1"/>
    </source>
</evidence>
<gene>
    <name evidence="1" type="ORF">GCM10017774_41940</name>
</gene>